<comment type="caution">
    <text evidence="1">The sequence shown here is derived from an EMBL/GenBank/DDBJ whole genome shotgun (WGS) entry which is preliminary data.</text>
</comment>
<dbReference type="AlphaFoldDB" id="A0A0F9RKY6"/>
<organism evidence="1">
    <name type="scientific">marine sediment metagenome</name>
    <dbReference type="NCBI Taxonomy" id="412755"/>
    <lineage>
        <taxon>unclassified sequences</taxon>
        <taxon>metagenomes</taxon>
        <taxon>ecological metagenomes</taxon>
    </lineage>
</organism>
<evidence type="ECO:0000313" key="1">
    <source>
        <dbReference type="EMBL" id="KKN17878.1"/>
    </source>
</evidence>
<evidence type="ECO:0008006" key="2">
    <source>
        <dbReference type="Google" id="ProtNLM"/>
    </source>
</evidence>
<sequence>MAQAKLEVVINAKDRASAKITRFGKTLQRTRGRLNSMRPALLGVGAALGGLAFASKKAIDAFGVQERAEARLVAGLRNVEGTTERSAEALKDYAAQLQKVTTFGDETIISAMGMLSTFQLNESQIKSLTPRIVDMTAALEKSTGQQQDMESVAIAVGKAMTLGVGSLTRYGVVISEADKAAFRLADTQGKLDIITRTLDKNFKGIAEEVGMTTTGKMKQLGNAVGDLQEKFGEVIAEAITPFVGKLVAFAQDPRTEERLKLIVLTMVEVGRTLIKIGGAFKRFAEGIGSVIAFPIAQFIKLEGLIKRIQMRLEGFKRKTIGKISSVFGTIKGFIPGLAEGGIVTRPTLATVGEKGPEAIIPLDKAGSIGGNTFNFDFSGAFIGDKDMFIEEIKRAVDRESELKSLGGI</sequence>
<accession>A0A0F9RKY6</accession>
<gene>
    <name evidence="1" type="ORF">LCGC14_0961370</name>
</gene>
<reference evidence="1" key="1">
    <citation type="journal article" date="2015" name="Nature">
        <title>Complex archaea that bridge the gap between prokaryotes and eukaryotes.</title>
        <authorList>
            <person name="Spang A."/>
            <person name="Saw J.H."/>
            <person name="Jorgensen S.L."/>
            <person name="Zaremba-Niedzwiedzka K."/>
            <person name="Martijn J."/>
            <person name="Lind A.E."/>
            <person name="van Eijk R."/>
            <person name="Schleper C."/>
            <person name="Guy L."/>
            <person name="Ettema T.J."/>
        </authorList>
    </citation>
    <scope>NUCLEOTIDE SEQUENCE</scope>
</reference>
<proteinExistence type="predicted"/>
<protein>
    <recommendedName>
        <fullName evidence="2">Bacteriophage tail tape measure N-terminal domain-containing protein</fullName>
    </recommendedName>
</protein>
<name>A0A0F9RKY6_9ZZZZ</name>
<dbReference type="EMBL" id="LAZR01003480">
    <property type="protein sequence ID" value="KKN17878.1"/>
    <property type="molecule type" value="Genomic_DNA"/>
</dbReference>